<reference evidence="2 3" key="1">
    <citation type="submission" date="2023-11" db="EMBL/GenBank/DDBJ databases">
        <authorList>
            <person name="Hedman E."/>
            <person name="Englund M."/>
            <person name="Stromberg M."/>
            <person name="Nyberg Akerstrom W."/>
            <person name="Nylinder S."/>
            <person name="Jareborg N."/>
            <person name="Kallberg Y."/>
            <person name="Kronander E."/>
        </authorList>
    </citation>
    <scope>NUCLEOTIDE SEQUENCE [LARGE SCALE GENOMIC DNA]</scope>
</reference>
<proteinExistence type="predicted"/>
<comment type="caution">
    <text evidence="2">The sequence shown here is derived from an EMBL/GenBank/DDBJ whole genome shotgun (WGS) entry which is preliminary data.</text>
</comment>
<gene>
    <name evidence="2" type="ORF">PARMNEM_LOCUS22479</name>
</gene>
<dbReference type="EMBL" id="CAVLGL010000159">
    <property type="protein sequence ID" value="CAK1604229.1"/>
    <property type="molecule type" value="Genomic_DNA"/>
</dbReference>
<evidence type="ECO:0008006" key="4">
    <source>
        <dbReference type="Google" id="ProtNLM"/>
    </source>
</evidence>
<evidence type="ECO:0000313" key="3">
    <source>
        <dbReference type="Proteomes" id="UP001314205"/>
    </source>
</evidence>
<name>A0AAV1MAR1_9NEOP</name>
<sequence length="161" mass="19068">MSSYRKVKAKIKESMKTGSGTDNIYKPEWPFYDIMAKFLDVVYKPRNRKTTITISDESEDDSKDECNESNQNLESSEEQDIAFKTPKIIPKKKCKLNETQNRMDEAYNYFKQLSQIPRKDVFSLYCDLLAEKLRGLQEHTRELAMLEIDKMEFNLKRQENE</sequence>
<organism evidence="2 3">
    <name type="scientific">Parnassius mnemosyne</name>
    <name type="common">clouded apollo</name>
    <dbReference type="NCBI Taxonomy" id="213953"/>
    <lineage>
        <taxon>Eukaryota</taxon>
        <taxon>Metazoa</taxon>
        <taxon>Ecdysozoa</taxon>
        <taxon>Arthropoda</taxon>
        <taxon>Hexapoda</taxon>
        <taxon>Insecta</taxon>
        <taxon>Pterygota</taxon>
        <taxon>Neoptera</taxon>
        <taxon>Endopterygota</taxon>
        <taxon>Lepidoptera</taxon>
        <taxon>Glossata</taxon>
        <taxon>Ditrysia</taxon>
        <taxon>Papilionoidea</taxon>
        <taxon>Papilionidae</taxon>
        <taxon>Parnassiinae</taxon>
        <taxon>Parnassini</taxon>
        <taxon>Parnassius</taxon>
        <taxon>Driopa</taxon>
    </lineage>
</organism>
<protein>
    <recommendedName>
        <fullName evidence="4">MADF domain-containing protein</fullName>
    </recommendedName>
</protein>
<accession>A0AAV1MAR1</accession>
<dbReference type="AlphaFoldDB" id="A0AAV1MAR1"/>
<feature type="region of interest" description="Disordered" evidence="1">
    <location>
        <begin position="52"/>
        <end position="81"/>
    </location>
</feature>
<dbReference type="Proteomes" id="UP001314205">
    <property type="component" value="Unassembled WGS sequence"/>
</dbReference>
<keyword evidence="3" id="KW-1185">Reference proteome</keyword>
<evidence type="ECO:0000256" key="1">
    <source>
        <dbReference type="SAM" id="MobiDB-lite"/>
    </source>
</evidence>
<evidence type="ECO:0000313" key="2">
    <source>
        <dbReference type="EMBL" id="CAK1604229.1"/>
    </source>
</evidence>